<dbReference type="EMBL" id="JMTB01000091">
    <property type="protein sequence ID" value="KFC05300.1"/>
    <property type="molecule type" value="Genomic_DNA"/>
</dbReference>
<dbReference type="Pfam" id="PF09850">
    <property type="entry name" value="DotU"/>
    <property type="match status" value="1"/>
</dbReference>
<keyword evidence="1" id="KW-1133">Transmembrane helix</keyword>
<dbReference type="NCBIfam" id="TIGR03349">
    <property type="entry name" value="IV_VI_DotU"/>
    <property type="match status" value="1"/>
</dbReference>
<keyword evidence="1" id="KW-0812">Transmembrane</keyword>
<organism evidence="3 4">
    <name type="scientific">Trabulsiella guamensis ATCC 49490</name>
    <dbReference type="NCBI Taxonomy" id="1005994"/>
    <lineage>
        <taxon>Bacteria</taxon>
        <taxon>Pseudomonadati</taxon>
        <taxon>Pseudomonadota</taxon>
        <taxon>Gammaproteobacteria</taxon>
        <taxon>Enterobacterales</taxon>
        <taxon>Enterobacteriaceae</taxon>
        <taxon>Trabulsiella</taxon>
    </lineage>
</organism>
<dbReference type="Proteomes" id="UP000028630">
    <property type="component" value="Unassembled WGS sequence"/>
</dbReference>
<comment type="caution">
    <text evidence="3">The sequence shown here is derived from an EMBL/GenBank/DDBJ whole genome shotgun (WGS) entry which is preliminary data.</text>
</comment>
<accession>A0A085A505</accession>
<proteinExistence type="predicted"/>
<dbReference type="eggNOG" id="COG3455">
    <property type="taxonomic scope" value="Bacteria"/>
</dbReference>
<dbReference type="InterPro" id="IPR017732">
    <property type="entry name" value="T4/T6SS_DotU"/>
</dbReference>
<protein>
    <submittedName>
        <fullName evidence="3">ImpK/VasF family outer membrane protein</fullName>
    </submittedName>
</protein>
<dbReference type="Gene3D" id="1.25.40.590">
    <property type="entry name" value="Type IV / VI secretion system, DotU"/>
    <property type="match status" value="1"/>
</dbReference>
<evidence type="ECO:0000259" key="2">
    <source>
        <dbReference type="Pfam" id="PF09850"/>
    </source>
</evidence>
<feature type="transmembrane region" description="Helical" evidence="1">
    <location>
        <begin position="219"/>
        <end position="239"/>
    </location>
</feature>
<feature type="domain" description="Type IV / VI secretion system DotU" evidence="2">
    <location>
        <begin position="37"/>
        <end position="237"/>
    </location>
</feature>
<evidence type="ECO:0000313" key="3">
    <source>
        <dbReference type="EMBL" id="KFC05300.1"/>
    </source>
</evidence>
<sequence>MVDDAISIKETLLSTANDVVGNHRHYQMLLRGEGLNPMIDAATPLLGMVLRLQSMGNQPLPERLYQQVVADVRATEQSLQNLGYEPGAIISFRYVLCTFIDEAALGHGWNNENGWLKQSLLVHFHNETWGGEKVYVLLERLISEPQRYRDLLEFIYICFCLGFRGRYKVTAQHAEAFDRIFRRLYNIIHKMRPETDVTVLYQGGERSLSRYKLINRLTVKHLFIGGIALMVVFYLFYLLRLNVQTEDILQQLNSLLSGGKR</sequence>
<dbReference type="InterPro" id="IPR038522">
    <property type="entry name" value="T4/T6SS_DotU_sf"/>
</dbReference>
<evidence type="ECO:0000256" key="1">
    <source>
        <dbReference type="SAM" id="Phobius"/>
    </source>
</evidence>
<dbReference type="PANTHER" id="PTHR38033">
    <property type="entry name" value="MEMBRANE PROTEIN-RELATED"/>
    <property type="match status" value="1"/>
</dbReference>
<dbReference type="NCBIfam" id="NF038228">
    <property type="entry name" value="IcmH_DotU_IVB"/>
    <property type="match status" value="1"/>
</dbReference>
<gene>
    <name evidence="3" type="ORF">GTGU_02884</name>
</gene>
<evidence type="ECO:0000313" key="4">
    <source>
        <dbReference type="Proteomes" id="UP000028630"/>
    </source>
</evidence>
<dbReference type="AlphaFoldDB" id="A0A085A505"/>
<keyword evidence="1" id="KW-0472">Membrane</keyword>
<reference evidence="4" key="1">
    <citation type="submission" date="2014-05" db="EMBL/GenBank/DDBJ databases">
        <title>ATOL: Assembling a taxonomically balanced genome-scale reconstruction of the evolutionary history of the Enterobacteriaceae.</title>
        <authorList>
            <person name="Plunkett G. III"/>
            <person name="Neeno-Eckwall E.C."/>
            <person name="Glasner J.D."/>
            <person name="Perna N.T."/>
        </authorList>
    </citation>
    <scope>NUCLEOTIDE SEQUENCE [LARGE SCALE GENOMIC DNA]</scope>
    <source>
        <strain evidence="4">ATCC 49490</strain>
    </source>
</reference>
<name>A0A085A505_9ENTR</name>
<dbReference type="RefSeq" id="WP_038158241.1">
    <property type="nucleotide sequence ID" value="NZ_JMTB01000091.1"/>
</dbReference>
<keyword evidence="4" id="KW-1185">Reference proteome</keyword>
<dbReference type="OrthoDB" id="345640at2"/>
<dbReference type="PANTHER" id="PTHR38033:SF1">
    <property type="entry name" value="DOTU FAMILY TYPE IV_VI SECRETION SYSTEM PROTEIN"/>
    <property type="match status" value="1"/>
</dbReference>